<evidence type="ECO:0000313" key="2">
    <source>
        <dbReference type="Proteomes" id="UP000436822"/>
    </source>
</evidence>
<accession>A0A6N6JCB6</accession>
<dbReference type="AlphaFoldDB" id="A0A6N6JCB6"/>
<protein>
    <submittedName>
        <fullName evidence="1">Uncharacterized protein</fullName>
    </submittedName>
</protein>
<comment type="caution">
    <text evidence="1">The sequence shown here is derived from an EMBL/GenBank/DDBJ whole genome shotgun (WGS) entry which is preliminary data.</text>
</comment>
<evidence type="ECO:0000313" key="1">
    <source>
        <dbReference type="EMBL" id="GFE63627.1"/>
    </source>
</evidence>
<proteinExistence type="predicted"/>
<name>A0A6N6JCB6_9RHOB</name>
<dbReference type="EMBL" id="BLJE01000001">
    <property type="protein sequence ID" value="GFE63627.1"/>
    <property type="molecule type" value="Genomic_DNA"/>
</dbReference>
<organism evidence="1 2">
    <name type="scientific">Litoreibacter roseus</name>
    <dbReference type="NCBI Taxonomy" id="2601869"/>
    <lineage>
        <taxon>Bacteria</taxon>
        <taxon>Pseudomonadati</taxon>
        <taxon>Pseudomonadota</taxon>
        <taxon>Alphaproteobacteria</taxon>
        <taxon>Rhodobacterales</taxon>
        <taxon>Roseobacteraceae</taxon>
        <taxon>Litoreibacter</taxon>
    </lineage>
</organism>
<sequence length="75" mass="8348">MLENKENRCSFQPAKLTVEADAAPMVKEAVAMHVANILKNILLTLRLQNEIEVAPRPSMSRHKRVGARRVSALAL</sequence>
<reference evidence="1 2" key="1">
    <citation type="submission" date="2019-12" db="EMBL/GenBank/DDBJ databases">
        <title>Litoreibacter badius sp. nov., a novel bacteriochlorophyll a-containing bacterium in the genus Litoreibacter.</title>
        <authorList>
            <person name="Kanamuro M."/>
            <person name="Takabe Y."/>
            <person name="Mori K."/>
            <person name="Takaichi S."/>
            <person name="Hanada S."/>
        </authorList>
    </citation>
    <scope>NUCLEOTIDE SEQUENCE [LARGE SCALE GENOMIC DNA]</scope>
    <source>
        <strain evidence="1 2">K6</strain>
    </source>
</reference>
<gene>
    <name evidence="1" type="ORF">KIN_07010</name>
</gene>
<dbReference type="Proteomes" id="UP000436822">
    <property type="component" value="Unassembled WGS sequence"/>
</dbReference>
<keyword evidence="2" id="KW-1185">Reference proteome</keyword>